<feature type="transmembrane region" description="Helical" evidence="1">
    <location>
        <begin position="134"/>
        <end position="156"/>
    </location>
</feature>
<evidence type="ECO:0000256" key="2">
    <source>
        <dbReference type="SAM" id="SignalP"/>
    </source>
</evidence>
<reference evidence="4" key="1">
    <citation type="submission" date="2016-10" db="EMBL/GenBank/DDBJ databases">
        <authorList>
            <person name="Varghese N."/>
            <person name="Submissions S."/>
        </authorList>
    </citation>
    <scope>NUCLEOTIDE SEQUENCE [LARGE SCALE GENOMIC DNA]</scope>
    <source>
        <strain evidence="4">ATCC 25963</strain>
    </source>
</reference>
<evidence type="ECO:0000313" key="4">
    <source>
        <dbReference type="Proteomes" id="UP000199400"/>
    </source>
</evidence>
<dbReference type="Proteomes" id="UP000199400">
    <property type="component" value="Unassembled WGS sequence"/>
</dbReference>
<evidence type="ECO:0000313" key="3">
    <source>
        <dbReference type="EMBL" id="SFD73814.1"/>
    </source>
</evidence>
<dbReference type="RefSeq" id="WP_143140275.1">
    <property type="nucleotide sequence ID" value="NZ_FOMX01000004.1"/>
</dbReference>
<sequence>MFASLTSLVVASSLLVAAPGDPAPAPAEAASAPSYMQPIYVDPPAGYYDPPPGYYDPPPAYYESDTPGGAPVHKDPPAGYYDPPPGWYDPPPGYYLPPAGLPAPLPVPSEPAALADDAWQKWAKRHDQLRGRQIGWGVVLGLSVLTLGMIAAFPPSDCRDCGIFGRPVLGLGALVMGKISLVSSIVNGVALARHDRNRPSANLSFGAGSVQINF</sequence>
<organism evidence="3 4">
    <name type="scientific">Nannocystis exedens</name>
    <dbReference type="NCBI Taxonomy" id="54"/>
    <lineage>
        <taxon>Bacteria</taxon>
        <taxon>Pseudomonadati</taxon>
        <taxon>Myxococcota</taxon>
        <taxon>Polyangia</taxon>
        <taxon>Nannocystales</taxon>
        <taxon>Nannocystaceae</taxon>
        <taxon>Nannocystis</taxon>
    </lineage>
</organism>
<feature type="transmembrane region" description="Helical" evidence="1">
    <location>
        <begin position="168"/>
        <end position="192"/>
    </location>
</feature>
<dbReference type="AlphaFoldDB" id="A0A1I1USY3"/>
<keyword evidence="1" id="KW-0472">Membrane</keyword>
<keyword evidence="4" id="KW-1185">Reference proteome</keyword>
<keyword evidence="1" id="KW-1133">Transmembrane helix</keyword>
<name>A0A1I1USY3_9BACT</name>
<accession>A0A1I1USY3</accession>
<feature type="chain" id="PRO_5011498308" evidence="2">
    <location>
        <begin position="18"/>
        <end position="214"/>
    </location>
</feature>
<dbReference type="EMBL" id="FOMX01000004">
    <property type="protein sequence ID" value="SFD73814.1"/>
    <property type="molecule type" value="Genomic_DNA"/>
</dbReference>
<proteinExistence type="predicted"/>
<keyword evidence="2" id="KW-0732">Signal</keyword>
<protein>
    <submittedName>
        <fullName evidence="3">Uncharacterized protein</fullName>
    </submittedName>
</protein>
<gene>
    <name evidence="3" type="ORF">SAMN02745121_01279</name>
</gene>
<evidence type="ECO:0000256" key="1">
    <source>
        <dbReference type="SAM" id="Phobius"/>
    </source>
</evidence>
<feature type="signal peptide" evidence="2">
    <location>
        <begin position="1"/>
        <end position="17"/>
    </location>
</feature>
<keyword evidence="1" id="KW-0812">Transmembrane</keyword>